<dbReference type="Gene3D" id="2.160.20.70">
    <property type="match status" value="1"/>
</dbReference>
<evidence type="ECO:0000256" key="2">
    <source>
        <dbReference type="ARBA" id="ARBA00022618"/>
    </source>
</evidence>
<dbReference type="HAMAP" id="MF_00267">
    <property type="entry name" value="MinC"/>
    <property type="match status" value="1"/>
</dbReference>
<keyword evidence="3 6" id="KW-0717">Septation</keyword>
<gene>
    <name evidence="6 9" type="primary">minC</name>
    <name evidence="9" type="ORF">DXX93_15930</name>
</gene>
<dbReference type="InterPro" id="IPR007874">
    <property type="entry name" value="MinC_N"/>
</dbReference>
<dbReference type="AlphaFoldDB" id="A0A3E0TT93"/>
<feature type="domain" description="Septum formation inhibitor MinC N-terminal" evidence="8">
    <location>
        <begin position="6"/>
        <end position="74"/>
    </location>
</feature>
<dbReference type="RefSeq" id="WP_116008966.1">
    <property type="nucleotide sequence ID" value="NZ_QUOU01000001.1"/>
</dbReference>
<dbReference type="InterPro" id="IPR036145">
    <property type="entry name" value="MinC_C_sf"/>
</dbReference>
<dbReference type="OrthoDB" id="9794530at2"/>
<evidence type="ECO:0000256" key="4">
    <source>
        <dbReference type="ARBA" id="ARBA00023306"/>
    </source>
</evidence>
<evidence type="ECO:0000256" key="6">
    <source>
        <dbReference type="HAMAP-Rule" id="MF_00267"/>
    </source>
</evidence>
<dbReference type="InterPro" id="IPR005526">
    <property type="entry name" value="Septum_form_inhib_MinC_C"/>
</dbReference>
<evidence type="ECO:0000256" key="3">
    <source>
        <dbReference type="ARBA" id="ARBA00023210"/>
    </source>
</evidence>
<evidence type="ECO:0000256" key="5">
    <source>
        <dbReference type="ARBA" id="ARBA00025606"/>
    </source>
</evidence>
<dbReference type="GO" id="GO:0000917">
    <property type="term" value="P:division septum assembly"/>
    <property type="evidence" value="ECO:0007669"/>
    <property type="project" value="UniProtKB-KW"/>
</dbReference>
<evidence type="ECO:0000256" key="1">
    <source>
        <dbReference type="ARBA" id="ARBA00006291"/>
    </source>
</evidence>
<evidence type="ECO:0000259" key="8">
    <source>
        <dbReference type="Pfam" id="PF05209"/>
    </source>
</evidence>
<evidence type="ECO:0000313" key="9">
    <source>
        <dbReference type="EMBL" id="REL27901.1"/>
    </source>
</evidence>
<proteinExistence type="inferred from homology"/>
<dbReference type="PANTHER" id="PTHR34108">
    <property type="entry name" value="SEPTUM SITE-DETERMINING PROTEIN MINC"/>
    <property type="match status" value="1"/>
</dbReference>
<dbReference type="NCBIfam" id="TIGR01222">
    <property type="entry name" value="minC"/>
    <property type="match status" value="1"/>
</dbReference>
<evidence type="ECO:0000259" key="7">
    <source>
        <dbReference type="Pfam" id="PF03775"/>
    </source>
</evidence>
<dbReference type="InterPro" id="IPR016098">
    <property type="entry name" value="CAP/MinC_C"/>
</dbReference>
<dbReference type="Pfam" id="PF03775">
    <property type="entry name" value="MinC_C"/>
    <property type="match status" value="1"/>
</dbReference>
<dbReference type="Proteomes" id="UP000256478">
    <property type="component" value="Unassembled WGS sequence"/>
</dbReference>
<comment type="similarity">
    <text evidence="1 6">Belongs to the MinC family.</text>
</comment>
<organism evidence="9 10">
    <name type="scientific">Thalassotalea euphylliae</name>
    <dbReference type="NCBI Taxonomy" id="1655234"/>
    <lineage>
        <taxon>Bacteria</taxon>
        <taxon>Pseudomonadati</taxon>
        <taxon>Pseudomonadota</taxon>
        <taxon>Gammaproteobacteria</taxon>
        <taxon>Alteromonadales</taxon>
        <taxon>Colwelliaceae</taxon>
        <taxon>Thalassotalea</taxon>
    </lineage>
</organism>
<dbReference type="GO" id="GO:0051302">
    <property type="term" value="P:regulation of cell division"/>
    <property type="evidence" value="ECO:0007669"/>
    <property type="project" value="InterPro"/>
</dbReference>
<keyword evidence="4 6" id="KW-0131">Cell cycle</keyword>
<comment type="caution">
    <text evidence="9">The sequence shown here is derived from an EMBL/GenBank/DDBJ whole genome shotgun (WGS) entry which is preliminary data.</text>
</comment>
<name>A0A3E0TT93_9GAMM</name>
<protein>
    <recommendedName>
        <fullName evidence="6">Probable septum site-determining protein MinC</fullName>
    </recommendedName>
</protein>
<dbReference type="Gene3D" id="3.30.70.260">
    <property type="match status" value="1"/>
</dbReference>
<dbReference type="GO" id="GO:0000902">
    <property type="term" value="P:cell morphogenesis"/>
    <property type="evidence" value="ECO:0007669"/>
    <property type="project" value="InterPro"/>
</dbReference>
<comment type="function">
    <text evidence="5 6">Cell division inhibitor that blocks the formation of polar Z ring septums. Rapidly oscillates between the poles of the cell to destabilize FtsZ filaments that have formed before they mature into polar Z rings. Prevents FtsZ polymerization.</text>
</comment>
<comment type="subunit">
    <text evidence="6">Interacts with MinD and FtsZ.</text>
</comment>
<reference evidence="9 10" key="1">
    <citation type="submission" date="2018-08" db="EMBL/GenBank/DDBJ databases">
        <title>Thalassotalea euphylliae genome.</title>
        <authorList>
            <person name="Summers S."/>
            <person name="Rice S.A."/>
            <person name="Freckelton M.L."/>
            <person name="Nedved B.T."/>
            <person name="Hadfield M.G."/>
        </authorList>
    </citation>
    <scope>NUCLEOTIDE SEQUENCE [LARGE SCALE GENOMIC DNA]</scope>
    <source>
        <strain evidence="9 10">H1</strain>
    </source>
</reference>
<keyword evidence="2 6" id="KW-0132">Cell division</keyword>
<evidence type="ECO:0000313" key="10">
    <source>
        <dbReference type="Proteomes" id="UP000256478"/>
    </source>
</evidence>
<accession>A0A3E0TT93</accession>
<dbReference type="InterPro" id="IPR013033">
    <property type="entry name" value="MinC"/>
</dbReference>
<dbReference type="Pfam" id="PF05209">
    <property type="entry name" value="MinC_N"/>
    <property type="match status" value="1"/>
</dbReference>
<dbReference type="GO" id="GO:1901891">
    <property type="term" value="P:regulation of cell septum assembly"/>
    <property type="evidence" value="ECO:0007669"/>
    <property type="project" value="InterPro"/>
</dbReference>
<feature type="domain" description="Septum formation inhibitor MinC C-terminal" evidence="7">
    <location>
        <begin position="142"/>
        <end position="243"/>
    </location>
</feature>
<sequence length="246" mass="26748">MSQAEFELKGSLFTLSALQMTEYDLNKLSAWLKAKVEQAPGFFHRAPLIINISALVDIDIDFTAIKAVVERHDFIFVGISGGNKAQKAVAKEAGLAVVAHSQDKVSSTKPTATNKPDQVIEKVVERTVEKLVEKPVFQPAKVVEHTIRSGQQIYAKDTDLIIKGQVSAGAEVIADGNIHIYGTLRGRAIAGAKGDTSARIYCSNLQAELVSINGNYWLSDSLQDKAWAQAASVRLVDDQLTVEDLK</sequence>
<dbReference type="PANTHER" id="PTHR34108:SF1">
    <property type="entry name" value="SEPTUM SITE-DETERMINING PROTEIN MINC"/>
    <property type="match status" value="1"/>
</dbReference>
<dbReference type="EMBL" id="QUOU01000001">
    <property type="protein sequence ID" value="REL27901.1"/>
    <property type="molecule type" value="Genomic_DNA"/>
</dbReference>
<dbReference type="SUPFAM" id="SSF63848">
    <property type="entry name" value="Cell-division inhibitor MinC, C-terminal domain"/>
    <property type="match status" value="1"/>
</dbReference>